<dbReference type="Gene3D" id="3.40.50.1240">
    <property type="entry name" value="Phosphoglycerate mutase-like"/>
    <property type="match status" value="1"/>
</dbReference>
<organism evidence="2">
    <name type="scientific">Aureoumbra lagunensis</name>
    <dbReference type="NCBI Taxonomy" id="44058"/>
    <lineage>
        <taxon>Eukaryota</taxon>
        <taxon>Sar</taxon>
        <taxon>Stramenopiles</taxon>
        <taxon>Ochrophyta</taxon>
        <taxon>Pelagophyceae</taxon>
        <taxon>Pelagomonadales</taxon>
        <taxon>Aureoumbra</taxon>
    </lineage>
</organism>
<keyword evidence="1" id="KW-0472">Membrane</keyword>
<dbReference type="InterPro" id="IPR029033">
    <property type="entry name" value="His_PPase_superfam"/>
</dbReference>
<dbReference type="SUPFAM" id="SSF53254">
    <property type="entry name" value="Phosphoglycerate mutase-like"/>
    <property type="match status" value="1"/>
</dbReference>
<dbReference type="GO" id="GO:0016791">
    <property type="term" value="F:phosphatase activity"/>
    <property type="evidence" value="ECO:0007669"/>
    <property type="project" value="TreeGrafter"/>
</dbReference>
<feature type="transmembrane region" description="Helical" evidence="1">
    <location>
        <begin position="32"/>
        <end position="50"/>
    </location>
</feature>
<evidence type="ECO:0000313" key="2">
    <source>
        <dbReference type="EMBL" id="CAE0359436.1"/>
    </source>
</evidence>
<dbReference type="InterPro" id="IPR001345">
    <property type="entry name" value="PG/BPGM_mutase_AS"/>
</dbReference>
<dbReference type="SMART" id="SM00855">
    <property type="entry name" value="PGAM"/>
    <property type="match status" value="1"/>
</dbReference>
<keyword evidence="1" id="KW-1133">Transmembrane helix</keyword>
<evidence type="ECO:0000256" key="1">
    <source>
        <dbReference type="SAM" id="Phobius"/>
    </source>
</evidence>
<dbReference type="GO" id="GO:0005829">
    <property type="term" value="C:cytosol"/>
    <property type="evidence" value="ECO:0007669"/>
    <property type="project" value="TreeGrafter"/>
</dbReference>
<protein>
    <submittedName>
        <fullName evidence="2">Uncharacterized protein</fullName>
    </submittedName>
</protein>
<dbReference type="InterPro" id="IPR050275">
    <property type="entry name" value="PGM_Phosphatase"/>
</dbReference>
<dbReference type="PANTHER" id="PTHR48100:SF33">
    <property type="entry name" value="PEPTIDASE S54 RHOMBOID DOMAIN-CONTAINING PROTEIN"/>
    <property type="match status" value="1"/>
</dbReference>
<feature type="transmembrane region" description="Helical" evidence="1">
    <location>
        <begin position="57"/>
        <end position="75"/>
    </location>
</feature>
<keyword evidence="1" id="KW-0812">Transmembrane</keyword>
<dbReference type="CDD" id="cd07067">
    <property type="entry name" value="HP_PGM_like"/>
    <property type="match status" value="1"/>
</dbReference>
<sequence length="373" mass="41782">MEANQNPQAKVHMLSGVLCGLTVLPLNPPRPIVAALVVGLTVVAVSTLLFDPRGREVLLIKLSLWIKGSLMMVIGRDKKWKKKGRPDPAEVANAKDKRIKRLVLIRHGESEWNNVFNIGPKIFVPIKAILALAREFLMVLQLSPNSIFYDSPLNESGLRQAEELDEIFYNYNDPSAPGYEEILKINKGNCVYATSTLRRSVQTIVLALKTRLENNRDDKVLLLSSLQEISTNVDTLALTPPLKSPVLPNISEFLTDPERFDASGNSGNKLLRGNGLQRMQAFAEWVFTRDEDLILVGGHSLWFRSFFREFLPKDANPFDARNMKIANGAVVAITLERGTIDDSVAIQYRIDPDSIVEIHIGFEKKKAKKKKVT</sequence>
<name>A0A7S3JMW5_9STRA</name>
<dbReference type="PANTHER" id="PTHR48100">
    <property type="entry name" value="BROAD-SPECIFICITY PHOSPHATASE YOR283W-RELATED"/>
    <property type="match status" value="1"/>
</dbReference>
<gene>
    <name evidence="2" type="ORF">ALAG00032_LOCUS164</name>
</gene>
<dbReference type="InterPro" id="IPR013078">
    <property type="entry name" value="His_Pase_superF_clade-1"/>
</dbReference>
<proteinExistence type="predicted"/>
<dbReference type="EMBL" id="HBIJ01000209">
    <property type="protein sequence ID" value="CAE0359436.1"/>
    <property type="molecule type" value="Transcribed_RNA"/>
</dbReference>
<reference evidence="2" key="1">
    <citation type="submission" date="2021-01" db="EMBL/GenBank/DDBJ databases">
        <authorList>
            <person name="Corre E."/>
            <person name="Pelletier E."/>
            <person name="Niang G."/>
            <person name="Scheremetjew M."/>
            <person name="Finn R."/>
            <person name="Kale V."/>
            <person name="Holt S."/>
            <person name="Cochrane G."/>
            <person name="Meng A."/>
            <person name="Brown T."/>
            <person name="Cohen L."/>
        </authorList>
    </citation>
    <scope>NUCLEOTIDE SEQUENCE</scope>
    <source>
        <strain evidence="2">CCMP1510</strain>
    </source>
</reference>
<accession>A0A7S3JMW5</accession>
<dbReference type="Pfam" id="PF00300">
    <property type="entry name" value="His_Phos_1"/>
    <property type="match status" value="1"/>
</dbReference>
<dbReference type="AlphaFoldDB" id="A0A7S3JMW5"/>
<dbReference type="PROSITE" id="PS00175">
    <property type="entry name" value="PG_MUTASE"/>
    <property type="match status" value="1"/>
</dbReference>